<evidence type="ECO:0000313" key="2">
    <source>
        <dbReference type="EMBL" id="GAA5187493.1"/>
    </source>
</evidence>
<evidence type="ECO:0000256" key="1">
    <source>
        <dbReference type="SAM" id="MobiDB-lite"/>
    </source>
</evidence>
<feature type="compositionally biased region" description="Basic and acidic residues" evidence="1">
    <location>
        <begin position="13"/>
        <end position="27"/>
    </location>
</feature>
<organism evidence="2 3">
    <name type="scientific">Ferrimonas gelatinilytica</name>
    <dbReference type="NCBI Taxonomy" id="1255257"/>
    <lineage>
        <taxon>Bacteria</taxon>
        <taxon>Pseudomonadati</taxon>
        <taxon>Pseudomonadota</taxon>
        <taxon>Gammaproteobacteria</taxon>
        <taxon>Alteromonadales</taxon>
        <taxon>Ferrimonadaceae</taxon>
        <taxon>Ferrimonas</taxon>
    </lineage>
</organism>
<sequence length="64" mass="6963">MQAQHPVTAAAVHPEKPVNGRTGDRHQSALGRIPARLSETVKQQRVFRLTIRHCASPKRGTAAA</sequence>
<keyword evidence="3" id="KW-1185">Reference proteome</keyword>
<dbReference type="EMBL" id="BAABLF010000005">
    <property type="protein sequence ID" value="GAA5187493.1"/>
    <property type="molecule type" value="Genomic_DNA"/>
</dbReference>
<dbReference type="Proteomes" id="UP001501600">
    <property type="component" value="Unassembled WGS sequence"/>
</dbReference>
<reference evidence="3" key="1">
    <citation type="journal article" date="2019" name="Int. J. Syst. Evol. Microbiol.">
        <title>The Global Catalogue of Microorganisms (GCM) 10K type strain sequencing project: providing services to taxonomists for standard genome sequencing and annotation.</title>
        <authorList>
            <consortium name="The Broad Institute Genomics Platform"/>
            <consortium name="The Broad Institute Genome Sequencing Center for Infectious Disease"/>
            <person name="Wu L."/>
            <person name="Ma J."/>
        </authorList>
    </citation>
    <scope>NUCLEOTIDE SEQUENCE [LARGE SCALE GENOMIC DNA]</scope>
    <source>
        <strain evidence="3">JCM 18720</strain>
    </source>
</reference>
<protein>
    <submittedName>
        <fullName evidence="2">Uncharacterized protein</fullName>
    </submittedName>
</protein>
<accession>A0ABP9RUM3</accession>
<comment type="caution">
    <text evidence="2">The sequence shown here is derived from an EMBL/GenBank/DDBJ whole genome shotgun (WGS) entry which is preliminary data.</text>
</comment>
<evidence type="ECO:0000313" key="3">
    <source>
        <dbReference type="Proteomes" id="UP001501600"/>
    </source>
</evidence>
<proteinExistence type="predicted"/>
<feature type="region of interest" description="Disordered" evidence="1">
    <location>
        <begin position="1"/>
        <end position="31"/>
    </location>
</feature>
<gene>
    <name evidence="2" type="ORF">GCM10025772_05290</name>
</gene>
<name>A0ABP9RUM3_9GAMM</name>